<dbReference type="GO" id="GO:0003676">
    <property type="term" value="F:nucleic acid binding"/>
    <property type="evidence" value="ECO:0007669"/>
    <property type="project" value="InterPro"/>
</dbReference>
<keyword evidence="2" id="KW-1185">Reference proteome</keyword>
<dbReference type="OrthoDB" id="6255045at2759"/>
<accession>A0A448X1T7</accession>
<name>A0A448X1T7_9PLAT</name>
<reference evidence="1" key="1">
    <citation type="submission" date="2018-11" db="EMBL/GenBank/DDBJ databases">
        <authorList>
            <consortium name="Pathogen Informatics"/>
        </authorList>
    </citation>
    <scope>NUCLEOTIDE SEQUENCE</scope>
</reference>
<dbReference type="Proteomes" id="UP000784294">
    <property type="component" value="Unassembled WGS sequence"/>
</dbReference>
<comment type="caution">
    <text evidence="1">The sequence shown here is derived from an EMBL/GenBank/DDBJ whole genome shotgun (WGS) entry which is preliminary data.</text>
</comment>
<dbReference type="InterPro" id="IPR035979">
    <property type="entry name" value="RBD_domain_sf"/>
</dbReference>
<protein>
    <submittedName>
        <fullName evidence="1">Uncharacterized protein</fullName>
    </submittedName>
</protein>
<evidence type="ECO:0000313" key="1">
    <source>
        <dbReference type="EMBL" id="VEL25739.1"/>
    </source>
</evidence>
<evidence type="ECO:0000313" key="2">
    <source>
        <dbReference type="Proteomes" id="UP000784294"/>
    </source>
</evidence>
<dbReference type="EMBL" id="CAAALY010075986">
    <property type="protein sequence ID" value="VEL25739.1"/>
    <property type="molecule type" value="Genomic_DNA"/>
</dbReference>
<dbReference type="SUPFAM" id="SSF54928">
    <property type="entry name" value="RNA-binding domain, RBD"/>
    <property type="match status" value="1"/>
</dbReference>
<dbReference type="AlphaFoldDB" id="A0A448X1T7"/>
<gene>
    <name evidence="1" type="ORF">PXEA_LOCUS19179</name>
</gene>
<sequence length="118" mass="13178">MCILQFNSPHDCQTVFDEISRGREIDGRQLRVEISTNPRYQVSDTSHGTDTTGNYRGHQAIGGPERISSGCSLTVYNLPWQANERDVLAEFPNAIKANMLLNEQGQSKGCVSIFVYEP</sequence>
<proteinExistence type="predicted"/>
<organism evidence="1 2">
    <name type="scientific">Protopolystoma xenopodis</name>
    <dbReference type="NCBI Taxonomy" id="117903"/>
    <lineage>
        <taxon>Eukaryota</taxon>
        <taxon>Metazoa</taxon>
        <taxon>Spiralia</taxon>
        <taxon>Lophotrochozoa</taxon>
        <taxon>Platyhelminthes</taxon>
        <taxon>Monogenea</taxon>
        <taxon>Polyopisthocotylea</taxon>
        <taxon>Polystomatidea</taxon>
        <taxon>Polystomatidae</taxon>
        <taxon>Protopolystoma</taxon>
    </lineage>
</organism>